<comment type="caution">
    <text evidence="1">The sequence shown here is derived from an EMBL/GenBank/DDBJ whole genome shotgun (WGS) entry which is preliminary data.</text>
</comment>
<evidence type="ECO:0000313" key="2">
    <source>
        <dbReference type="Proteomes" id="UP001141327"/>
    </source>
</evidence>
<reference evidence="1" key="1">
    <citation type="journal article" date="2022" name="bioRxiv">
        <title>Genomics of Preaxostyla Flagellates Illuminates Evolutionary Transitions and the Path Towards Mitochondrial Loss.</title>
        <authorList>
            <person name="Novak L.V.F."/>
            <person name="Treitli S.C."/>
            <person name="Pyrih J."/>
            <person name="Halakuc P."/>
            <person name="Pipaliya S.V."/>
            <person name="Vacek V."/>
            <person name="Brzon O."/>
            <person name="Soukal P."/>
            <person name="Eme L."/>
            <person name="Dacks J.B."/>
            <person name="Karnkowska A."/>
            <person name="Elias M."/>
            <person name="Hampl V."/>
        </authorList>
    </citation>
    <scope>NUCLEOTIDE SEQUENCE</scope>
    <source>
        <strain evidence="1">RCP-MX</strain>
    </source>
</reference>
<dbReference type="SUPFAM" id="SSF52058">
    <property type="entry name" value="L domain-like"/>
    <property type="match status" value="1"/>
</dbReference>
<protein>
    <submittedName>
        <fullName evidence="1">Uncharacterized protein</fullName>
    </submittedName>
</protein>
<gene>
    <name evidence="1" type="ORF">PAPYR_6633</name>
</gene>
<dbReference type="InterPro" id="IPR032675">
    <property type="entry name" value="LRR_dom_sf"/>
</dbReference>
<proteinExistence type="predicted"/>
<organism evidence="1 2">
    <name type="scientific">Paratrimastix pyriformis</name>
    <dbReference type="NCBI Taxonomy" id="342808"/>
    <lineage>
        <taxon>Eukaryota</taxon>
        <taxon>Metamonada</taxon>
        <taxon>Preaxostyla</taxon>
        <taxon>Paratrimastigidae</taxon>
        <taxon>Paratrimastix</taxon>
    </lineage>
</organism>
<dbReference type="Gene3D" id="3.80.10.10">
    <property type="entry name" value="Ribonuclease Inhibitor"/>
    <property type="match status" value="1"/>
</dbReference>
<accession>A0ABQ8UM19</accession>
<dbReference type="EMBL" id="JAPMOS010000039">
    <property type="protein sequence ID" value="KAJ4457815.1"/>
    <property type="molecule type" value="Genomic_DNA"/>
</dbReference>
<dbReference type="Proteomes" id="UP001141327">
    <property type="component" value="Unassembled WGS sequence"/>
</dbReference>
<keyword evidence="2" id="KW-1185">Reference proteome</keyword>
<dbReference type="SUPFAM" id="SSF52047">
    <property type="entry name" value="RNI-like"/>
    <property type="match status" value="1"/>
</dbReference>
<evidence type="ECO:0000313" key="1">
    <source>
        <dbReference type="EMBL" id="KAJ4457815.1"/>
    </source>
</evidence>
<sequence>MESTFPANNLTPLPPDLYRFILEAFPVPLHVYLALMGTSHHIRLAIRGIPHQLSFECDDVIPSGITADALASIVGPCKDLLKLTLPRRILTKEPAPLVGCGLTEAACLPWVKQAFAGHDRLAVLRVPWADPLFHSIVPILKHLPGLAELHFLGGGPLHPDFLSSLARLCPGLHALRLWSPTSPAPNSAHYNELIPLAGSLRELAITSDPEQPYELHDLLARLAHLEGLQLSGRCLDCDIGFIPAACLTHLTLQGRFSPFRGLIPAGCAAQFCRLESLALDIEGYDWTVTTQLLNASRTTLQSVSLVIDASMSASGDSILKALTALPRLRRLHYHHCGLPPHLLPADMIDRLEYLALDGPCEGPGHIASSNLRVLRLSTSNAARTLDCPALEELTLVPQPRSFFMECHRLRFVEEMPDLRQSCCYSAPAPMDILVPPFFAKQQPVDAPRLPGCPGLRSLSFVRVPSMAALNKLLSMSALTRLWVAIGVLDMPASPILRLPQHLEHLELNITEGFGETSLALRLEAAGLRALCLRCSPDTIHIRLVLQCPDLVSLALEMVGLTTVAMDEGTAPPLRYLRTDPRPASALDAASLVALLAQHGAHLRHVALPCCLPSFRTAWPEMATAIGGLPRLSSLLLDPPAPNVTLACPSLRKLLFPGSDDLMRPPMIRSLELDCPLLEELEAPFGEYLERFELPAASNLRRIASVADKWVGPLKERFPEAILVEKPRGRGFRWQGIARAIGSA</sequence>
<name>A0ABQ8UM19_9EUKA</name>